<feature type="compositionally biased region" description="Basic and acidic residues" evidence="1">
    <location>
        <begin position="206"/>
        <end position="217"/>
    </location>
</feature>
<organism evidence="2 3">
    <name type="scientific">Cochliobolus sativus (strain ND90Pr / ATCC 201652)</name>
    <name type="common">Common root rot and spot blotch fungus</name>
    <name type="synonym">Bipolaris sorokiniana</name>
    <dbReference type="NCBI Taxonomy" id="665912"/>
    <lineage>
        <taxon>Eukaryota</taxon>
        <taxon>Fungi</taxon>
        <taxon>Dikarya</taxon>
        <taxon>Ascomycota</taxon>
        <taxon>Pezizomycotina</taxon>
        <taxon>Dothideomycetes</taxon>
        <taxon>Pleosporomycetidae</taxon>
        <taxon>Pleosporales</taxon>
        <taxon>Pleosporineae</taxon>
        <taxon>Pleosporaceae</taxon>
        <taxon>Bipolaris</taxon>
    </lineage>
</organism>
<dbReference type="Proteomes" id="UP000016934">
    <property type="component" value="Unassembled WGS sequence"/>
</dbReference>
<feature type="region of interest" description="Disordered" evidence="1">
    <location>
        <begin position="30"/>
        <end position="56"/>
    </location>
</feature>
<gene>
    <name evidence="2" type="ORF">COCSADRAFT_356003</name>
</gene>
<keyword evidence="3" id="KW-1185">Reference proteome</keyword>
<dbReference type="EMBL" id="KB445642">
    <property type="protein sequence ID" value="EMD64822.1"/>
    <property type="molecule type" value="Genomic_DNA"/>
</dbReference>
<evidence type="ECO:0000313" key="2">
    <source>
        <dbReference type="EMBL" id="EMD64822.1"/>
    </source>
</evidence>
<dbReference type="KEGG" id="bsc:COCSADRAFT_356003"/>
<dbReference type="HOGENOM" id="CLU_818856_0_0_1"/>
<dbReference type="RefSeq" id="XP_007699382.1">
    <property type="nucleotide sequence ID" value="XM_007701192.1"/>
</dbReference>
<protein>
    <submittedName>
        <fullName evidence="2">Uncharacterized protein</fullName>
    </submittedName>
</protein>
<reference evidence="2 3" key="1">
    <citation type="journal article" date="2012" name="PLoS Pathog.">
        <title>Diverse lifestyles and strategies of plant pathogenesis encoded in the genomes of eighteen Dothideomycetes fungi.</title>
        <authorList>
            <person name="Ohm R.A."/>
            <person name="Feau N."/>
            <person name="Henrissat B."/>
            <person name="Schoch C.L."/>
            <person name="Horwitz B.A."/>
            <person name="Barry K.W."/>
            <person name="Condon B.J."/>
            <person name="Copeland A.C."/>
            <person name="Dhillon B."/>
            <person name="Glaser F."/>
            <person name="Hesse C.N."/>
            <person name="Kosti I."/>
            <person name="LaButti K."/>
            <person name="Lindquist E.A."/>
            <person name="Lucas S."/>
            <person name="Salamov A.A."/>
            <person name="Bradshaw R.E."/>
            <person name="Ciuffetti L."/>
            <person name="Hamelin R.C."/>
            <person name="Kema G.H.J."/>
            <person name="Lawrence C."/>
            <person name="Scott J.A."/>
            <person name="Spatafora J.W."/>
            <person name="Turgeon B.G."/>
            <person name="de Wit P.J.G.M."/>
            <person name="Zhong S."/>
            <person name="Goodwin S.B."/>
            <person name="Grigoriev I.V."/>
        </authorList>
    </citation>
    <scope>NUCLEOTIDE SEQUENCE [LARGE SCALE GENOMIC DNA]</scope>
    <source>
        <strain evidence="3">ND90Pr / ATCC 201652</strain>
    </source>
</reference>
<dbReference type="GeneID" id="19138407"/>
<feature type="region of interest" description="Disordered" evidence="1">
    <location>
        <begin position="244"/>
        <end position="263"/>
    </location>
</feature>
<evidence type="ECO:0000313" key="3">
    <source>
        <dbReference type="Proteomes" id="UP000016934"/>
    </source>
</evidence>
<accession>M2T768</accession>
<feature type="region of interest" description="Disordered" evidence="1">
    <location>
        <begin position="185"/>
        <end position="222"/>
    </location>
</feature>
<evidence type="ECO:0000256" key="1">
    <source>
        <dbReference type="SAM" id="MobiDB-lite"/>
    </source>
</evidence>
<reference evidence="3" key="2">
    <citation type="journal article" date="2013" name="PLoS Genet.">
        <title>Comparative genome structure, secondary metabolite, and effector coding capacity across Cochliobolus pathogens.</title>
        <authorList>
            <person name="Condon B.J."/>
            <person name="Leng Y."/>
            <person name="Wu D."/>
            <person name="Bushley K.E."/>
            <person name="Ohm R.A."/>
            <person name="Otillar R."/>
            <person name="Martin J."/>
            <person name="Schackwitz W."/>
            <person name="Grimwood J."/>
            <person name="MohdZainudin N."/>
            <person name="Xue C."/>
            <person name="Wang R."/>
            <person name="Manning V.A."/>
            <person name="Dhillon B."/>
            <person name="Tu Z.J."/>
            <person name="Steffenson B.J."/>
            <person name="Salamov A."/>
            <person name="Sun H."/>
            <person name="Lowry S."/>
            <person name="LaButti K."/>
            <person name="Han J."/>
            <person name="Copeland A."/>
            <person name="Lindquist E."/>
            <person name="Barry K."/>
            <person name="Schmutz J."/>
            <person name="Baker S.E."/>
            <person name="Ciuffetti L.M."/>
            <person name="Grigoriev I.V."/>
            <person name="Zhong S."/>
            <person name="Turgeon B.G."/>
        </authorList>
    </citation>
    <scope>NUCLEOTIDE SEQUENCE [LARGE SCALE GENOMIC DNA]</scope>
    <source>
        <strain evidence="3">ND90Pr / ATCC 201652</strain>
    </source>
</reference>
<proteinExistence type="predicted"/>
<name>M2T768_COCSN</name>
<dbReference type="OrthoDB" id="3690508at2759"/>
<dbReference type="AlphaFoldDB" id="M2T768"/>
<sequence length="395" mass="42146">MRPRLGAACKHACVVWYVACDTMQPDCQPASQPASQPGWAGRSSAQTPRVLQTPHSPHPYPSTYYLLTRMHAFAYLLGTLAAFPVPSLWGSIESSLPLSRPVSGGFTLASREPTDAFAPRCHSTILISGQPQGPALARAQSQIHRREPIQWPIYGRPKENFSRRLIVRIISAVVQLGMHPGLEPHSPAGLAASTSAALPRQIAASEHGRPARREAKAHSAHTCAYGRPNANLLTKLGIVASLPITNQPDPAPPSLASSKATVTHDKGELANTYTLDTNRPRDKNECHQAFPPLADQLGVSTGPVQHKASSELLGPQIQVANPSFVPELSAGSPQCPTADLPDEEMLAVKAAADESRTLVGIMALATPFAPAEEILPQVIAPLTAVSSTSWIVERP</sequence>